<dbReference type="SUPFAM" id="SSF101262">
    <property type="entry name" value="Methenyltetrahydrofolate cyclohydrolase-like"/>
    <property type="match status" value="1"/>
</dbReference>
<dbReference type="Gene3D" id="1.20.120.680">
    <property type="entry name" value="Formiminotetrahydrofolate cyclodeaminase monomer, up-and-down helical bundle"/>
    <property type="match status" value="1"/>
</dbReference>
<dbReference type="InterPro" id="IPR036178">
    <property type="entry name" value="Formintransfe-cycloase-like_sf"/>
</dbReference>
<proteinExistence type="predicted"/>
<dbReference type="AlphaFoldDB" id="A0AA43RLV8"/>
<dbReference type="GO" id="GO:0003824">
    <property type="term" value="F:catalytic activity"/>
    <property type="evidence" value="ECO:0007669"/>
    <property type="project" value="InterPro"/>
</dbReference>
<accession>A0AA43RLV8</accession>
<reference evidence="2" key="1">
    <citation type="submission" date="2023-07" db="EMBL/GenBank/DDBJ databases">
        <title>Between Cages and Wild: Unraveling the Impact of Captivity on Animal Microbiomes and Antimicrobial Resistance.</title>
        <authorList>
            <person name="Schmartz G.P."/>
            <person name="Rehner J."/>
            <person name="Schuff M.J."/>
            <person name="Becker S.L."/>
            <person name="Kravczyk M."/>
            <person name="Gurevich A."/>
            <person name="Francke R."/>
            <person name="Mueller R."/>
            <person name="Keller V."/>
            <person name="Keller A."/>
        </authorList>
    </citation>
    <scope>NUCLEOTIDE SEQUENCE</scope>
    <source>
        <strain evidence="2">S12M_St_49</strain>
    </source>
</reference>
<keyword evidence="3" id="KW-1185">Reference proteome</keyword>
<comment type="caution">
    <text evidence="2">The sequence shown here is derived from an EMBL/GenBank/DDBJ whole genome shotgun (WGS) entry which is preliminary data.</text>
</comment>
<dbReference type="Pfam" id="PF04961">
    <property type="entry name" value="FTCD_C"/>
    <property type="match status" value="1"/>
</dbReference>
<name>A0AA43RLV8_9ACTN</name>
<dbReference type="Proteomes" id="UP001168575">
    <property type="component" value="Unassembled WGS sequence"/>
</dbReference>
<evidence type="ECO:0000313" key="3">
    <source>
        <dbReference type="Proteomes" id="UP001168575"/>
    </source>
</evidence>
<sequence length="210" mass="22374">MSDNALTIDTEFIERLSSGDATPGGGAASAYCGALAGACASMVSNIAYANDKYDQIRGQLEASVNKLNDVNSDLLILVDEDANSFAPVAKAMKLPKGELRDKKMDDALVLACSVPLEIMQKCLDVIEECEYLAKNTGKLTISDIGCAVTMAKAALISASMNVYVNAGLFKSHENGDKFKSLANNLVEEGVRNADYVYGIVADQLDAYRLV</sequence>
<evidence type="ECO:0000313" key="2">
    <source>
        <dbReference type="EMBL" id="MDO4841877.1"/>
    </source>
</evidence>
<feature type="domain" description="Cyclodeaminase/cyclohydrolase" evidence="1">
    <location>
        <begin position="11"/>
        <end position="178"/>
    </location>
</feature>
<organism evidence="2 3">
    <name type="scientific">Phoenicibacter congonensis</name>
    <dbReference type="NCBI Taxonomy" id="1944646"/>
    <lineage>
        <taxon>Bacteria</taxon>
        <taxon>Bacillati</taxon>
        <taxon>Actinomycetota</taxon>
        <taxon>Coriobacteriia</taxon>
        <taxon>Eggerthellales</taxon>
        <taxon>Eggerthellaceae</taxon>
        <taxon>Phoenicibacter</taxon>
    </lineage>
</organism>
<evidence type="ECO:0000259" key="1">
    <source>
        <dbReference type="Pfam" id="PF04961"/>
    </source>
</evidence>
<dbReference type="InterPro" id="IPR007044">
    <property type="entry name" value="Cyclodeamin/CycHdrlase"/>
</dbReference>
<dbReference type="EMBL" id="JAUMVS010000059">
    <property type="protein sequence ID" value="MDO4841877.1"/>
    <property type="molecule type" value="Genomic_DNA"/>
</dbReference>
<gene>
    <name evidence="2" type="ORF">Q3982_04290</name>
</gene>
<protein>
    <submittedName>
        <fullName evidence="2">Cyclodeaminase/cyclohydrolase family protein</fullName>
    </submittedName>
</protein>